<feature type="domain" description="HTH luxR-type" evidence="4">
    <location>
        <begin position="143"/>
        <end position="208"/>
    </location>
</feature>
<keyword evidence="7" id="KW-1185">Reference proteome</keyword>
<evidence type="ECO:0000313" key="7">
    <source>
        <dbReference type="Proteomes" id="UP000192277"/>
    </source>
</evidence>
<dbReference type="SUPFAM" id="SSF46894">
    <property type="entry name" value="C-terminal effector domain of the bipartite response regulators"/>
    <property type="match status" value="1"/>
</dbReference>
<dbReference type="SUPFAM" id="SSF52172">
    <property type="entry name" value="CheY-like"/>
    <property type="match status" value="1"/>
</dbReference>
<dbReference type="RefSeq" id="WP_014216957.1">
    <property type="nucleotide sequence ID" value="NZ_LWBO01000084.1"/>
</dbReference>
<dbReference type="InterPro" id="IPR011006">
    <property type="entry name" value="CheY-like_superfamily"/>
</dbReference>
<keyword evidence="2" id="KW-0238">DNA-binding</keyword>
<dbReference type="InterPro" id="IPR016032">
    <property type="entry name" value="Sig_transdc_resp-reg_C-effctor"/>
</dbReference>
<evidence type="ECO:0000256" key="2">
    <source>
        <dbReference type="ARBA" id="ARBA00023125"/>
    </source>
</evidence>
<dbReference type="PROSITE" id="PS50110">
    <property type="entry name" value="RESPONSE_REGULATORY"/>
    <property type="match status" value="1"/>
</dbReference>
<dbReference type="SMART" id="SM00421">
    <property type="entry name" value="HTH_LUXR"/>
    <property type="match status" value="1"/>
</dbReference>
<protein>
    <recommendedName>
        <fullName evidence="8">Two component transcriptional regulator, LuxR family</fullName>
    </recommendedName>
</protein>
<feature type="domain" description="Response regulatory" evidence="5">
    <location>
        <begin position="3"/>
        <end position="119"/>
    </location>
</feature>
<dbReference type="CDD" id="cd06170">
    <property type="entry name" value="LuxR_C_like"/>
    <property type="match status" value="1"/>
</dbReference>
<reference evidence="6 7" key="1">
    <citation type="submission" date="2016-04" db="EMBL/GenBank/DDBJ databases">
        <authorList>
            <person name="Chen L."/>
            <person name="Zhuang W."/>
            <person name="Wang G."/>
        </authorList>
    </citation>
    <scope>NUCLEOTIDE SEQUENCE [LARGE SCALE GENOMIC DNA]</scope>
    <source>
        <strain evidence="7">GR20</strain>
    </source>
</reference>
<dbReference type="PRINTS" id="PR00038">
    <property type="entry name" value="HTHLUXR"/>
</dbReference>
<proteinExistence type="predicted"/>
<dbReference type="Gene3D" id="3.40.50.2300">
    <property type="match status" value="1"/>
</dbReference>
<keyword evidence="1 3" id="KW-0597">Phosphoprotein</keyword>
<dbReference type="PANTHER" id="PTHR43214">
    <property type="entry name" value="TWO-COMPONENT RESPONSE REGULATOR"/>
    <property type="match status" value="1"/>
</dbReference>
<accession>A0ABX3NML6</accession>
<comment type="caution">
    <text evidence="6">The sequence shown here is derived from an EMBL/GenBank/DDBJ whole genome shotgun (WGS) entry which is preliminary data.</text>
</comment>
<sequence>MKRILIADDHTIVRTGLSVLIKTEYLNAQIDECSDGNCAWEKIQSTGYDLFIMDINMPATDSVNLLKNIFSIQPQSKVLILSMSSEEIYAKKYLQLGALGFINKESDATEIRRAITTVMSNRRYVSPKMQEAITRQPVEGAAAKSVFEILSARELEVMTHLVEGKNVSEIAEILSVHISTASTHKASILQKLKVKNVIELTTLVNRFDIA</sequence>
<dbReference type="InterPro" id="IPR039420">
    <property type="entry name" value="WalR-like"/>
</dbReference>
<dbReference type="EMBL" id="LWBO01000084">
    <property type="protein sequence ID" value="OQP39267.1"/>
    <property type="molecule type" value="Genomic_DNA"/>
</dbReference>
<dbReference type="CDD" id="cd17535">
    <property type="entry name" value="REC_NarL-like"/>
    <property type="match status" value="1"/>
</dbReference>
<gene>
    <name evidence="6" type="ORF">A4D02_18260</name>
</gene>
<dbReference type="Pfam" id="PF00196">
    <property type="entry name" value="GerE"/>
    <property type="match status" value="1"/>
</dbReference>
<evidence type="ECO:0000256" key="1">
    <source>
        <dbReference type="ARBA" id="ARBA00022553"/>
    </source>
</evidence>
<dbReference type="Pfam" id="PF00072">
    <property type="entry name" value="Response_reg"/>
    <property type="match status" value="1"/>
</dbReference>
<name>A0ABX3NML6_9BACT</name>
<dbReference type="PROSITE" id="PS50043">
    <property type="entry name" value="HTH_LUXR_2"/>
    <property type="match status" value="1"/>
</dbReference>
<dbReference type="InterPro" id="IPR058245">
    <property type="entry name" value="NreC/VraR/RcsB-like_REC"/>
</dbReference>
<evidence type="ECO:0008006" key="8">
    <source>
        <dbReference type="Google" id="ProtNLM"/>
    </source>
</evidence>
<evidence type="ECO:0000313" key="6">
    <source>
        <dbReference type="EMBL" id="OQP39267.1"/>
    </source>
</evidence>
<dbReference type="Proteomes" id="UP000192277">
    <property type="component" value="Unassembled WGS sequence"/>
</dbReference>
<evidence type="ECO:0000259" key="4">
    <source>
        <dbReference type="PROSITE" id="PS50043"/>
    </source>
</evidence>
<dbReference type="SMART" id="SM00448">
    <property type="entry name" value="REC"/>
    <property type="match status" value="1"/>
</dbReference>
<dbReference type="InterPro" id="IPR000792">
    <property type="entry name" value="Tscrpt_reg_LuxR_C"/>
</dbReference>
<dbReference type="InterPro" id="IPR001789">
    <property type="entry name" value="Sig_transdc_resp-reg_receiver"/>
</dbReference>
<organism evidence="6 7">
    <name type="scientific">Niastella koreensis</name>
    <dbReference type="NCBI Taxonomy" id="354356"/>
    <lineage>
        <taxon>Bacteria</taxon>
        <taxon>Pseudomonadati</taxon>
        <taxon>Bacteroidota</taxon>
        <taxon>Chitinophagia</taxon>
        <taxon>Chitinophagales</taxon>
        <taxon>Chitinophagaceae</taxon>
        <taxon>Niastella</taxon>
    </lineage>
</organism>
<dbReference type="PANTHER" id="PTHR43214:SF43">
    <property type="entry name" value="TWO-COMPONENT RESPONSE REGULATOR"/>
    <property type="match status" value="1"/>
</dbReference>
<evidence type="ECO:0000259" key="5">
    <source>
        <dbReference type="PROSITE" id="PS50110"/>
    </source>
</evidence>
<evidence type="ECO:0000256" key="3">
    <source>
        <dbReference type="PROSITE-ProRule" id="PRU00169"/>
    </source>
</evidence>
<feature type="modified residue" description="4-aspartylphosphate" evidence="3">
    <location>
        <position position="54"/>
    </location>
</feature>